<evidence type="ECO:0000313" key="2">
    <source>
        <dbReference type="EMBL" id="EFU67425.1"/>
    </source>
</evidence>
<dbReference type="OrthoDB" id="6546659at2"/>
<feature type="transmembrane region" description="Helical" evidence="1">
    <location>
        <begin position="103"/>
        <end position="124"/>
    </location>
</feature>
<evidence type="ECO:0000256" key="1">
    <source>
        <dbReference type="SAM" id="Phobius"/>
    </source>
</evidence>
<feature type="transmembrane region" description="Helical" evidence="1">
    <location>
        <begin position="245"/>
        <end position="263"/>
    </location>
</feature>
<gene>
    <name evidence="2" type="ORF">HMPREF9064_1380</name>
</gene>
<feature type="transmembrane region" description="Helical" evidence="1">
    <location>
        <begin position="185"/>
        <end position="206"/>
    </location>
</feature>
<protein>
    <submittedName>
        <fullName evidence="2">Uncharacterized protein</fullName>
    </submittedName>
</protein>
<dbReference type="RefSeq" id="WP_006719022.1">
    <property type="nucleotide sequence ID" value="NZ_GL622200.1"/>
</dbReference>
<proteinExistence type="predicted"/>
<feature type="transmembrane region" description="Helical" evidence="1">
    <location>
        <begin position="213"/>
        <end position="233"/>
    </location>
</feature>
<feature type="transmembrane region" description="Helical" evidence="1">
    <location>
        <begin position="145"/>
        <end position="165"/>
    </location>
</feature>
<feature type="transmembrane region" description="Helical" evidence="1">
    <location>
        <begin position="12"/>
        <end position="30"/>
    </location>
</feature>
<feature type="transmembrane region" description="Helical" evidence="1">
    <location>
        <begin position="42"/>
        <end position="62"/>
    </location>
</feature>
<comment type="caution">
    <text evidence="2">The sequence shown here is derived from an EMBL/GenBank/DDBJ whole genome shotgun (WGS) entry which is preliminary data.</text>
</comment>
<dbReference type="Proteomes" id="UP000032871">
    <property type="component" value="Unassembled WGS sequence"/>
</dbReference>
<keyword evidence="1" id="KW-0812">Transmembrane</keyword>
<sequence>MNIEYKIRNISTVILVIATAIFINLIYSQIAGITSSVWRVYGYYSLADFIFPVCLFISAFSIMRGHNWGKWLYAGYTMTGIFFSIGVSLEHNLMQYTFMRPEMLSSVVFVILFIFFLISIKVLFSKEASRFFGDKSLNVNEIGKRPLLLTIASICSFILAIYWGASVLSEHYIIDGFFFLRPFSFFFGVFSSYVLMLVLSIGFFLGKKWARTLYMVRGIAFFFWLLMDFLELAKNNPFNEIQDQFDLLLSHFIVLFIYLYVLYNKKSNEYFH</sequence>
<dbReference type="GeneID" id="60800767"/>
<reference evidence="2 3" key="1">
    <citation type="submission" date="2010-12" db="EMBL/GenBank/DDBJ databases">
        <authorList>
            <person name="Muzny D."/>
            <person name="Qin X."/>
            <person name="Deng J."/>
            <person name="Jiang H."/>
            <person name="Liu Y."/>
            <person name="Qu J."/>
            <person name="Song X.-Z."/>
            <person name="Zhang L."/>
            <person name="Thornton R."/>
            <person name="Coyle M."/>
            <person name="Francisco L."/>
            <person name="Jackson L."/>
            <person name="Javaid M."/>
            <person name="Korchina V."/>
            <person name="Kovar C."/>
            <person name="Mata R."/>
            <person name="Mathew T."/>
            <person name="Ngo R."/>
            <person name="Nguyen L."/>
            <person name="Nguyen N."/>
            <person name="Okwuonu G."/>
            <person name="Ongeri F."/>
            <person name="Pham C."/>
            <person name="Simmons D."/>
            <person name="Wilczek-Boney K."/>
            <person name="Hale W."/>
            <person name="Jakkamsetti A."/>
            <person name="Pham P."/>
            <person name="Ruth R."/>
            <person name="San Lucas F."/>
            <person name="Warren J."/>
            <person name="Zhang J."/>
            <person name="Zhao Z."/>
            <person name="Zhou C."/>
            <person name="Zhu D."/>
            <person name="Lee S."/>
            <person name="Bess C."/>
            <person name="Blankenburg K."/>
            <person name="Forbes L."/>
            <person name="Fu Q."/>
            <person name="Gubbala S."/>
            <person name="Hirani K."/>
            <person name="Jayaseelan J.C."/>
            <person name="Lara F."/>
            <person name="Munidasa M."/>
            <person name="Palculict T."/>
            <person name="Patil S."/>
            <person name="Pu L.-L."/>
            <person name="Saada N."/>
            <person name="Tang L."/>
            <person name="Weissenberger G."/>
            <person name="Zhu Y."/>
            <person name="Hemphill L."/>
            <person name="Shang Y."/>
            <person name="Youmans B."/>
            <person name="Ayvaz T."/>
            <person name="Ross M."/>
            <person name="Santibanez J."/>
            <person name="Aqrawi P."/>
            <person name="Gross S."/>
            <person name="Joshi V."/>
            <person name="Fowler G."/>
            <person name="Nazareth L."/>
            <person name="Reid J."/>
            <person name="Worley K."/>
            <person name="Petrosino J."/>
            <person name="Highlander S."/>
            <person name="Gibbs R."/>
        </authorList>
    </citation>
    <scope>NUCLEOTIDE SEQUENCE [LARGE SCALE GENOMIC DNA]</scope>
    <source>
        <strain evidence="2 3">ATCC 33393</strain>
    </source>
</reference>
<keyword evidence="1" id="KW-0472">Membrane</keyword>
<keyword evidence="3" id="KW-1185">Reference proteome</keyword>
<dbReference type="AlphaFoldDB" id="E6KYZ8"/>
<keyword evidence="1" id="KW-1133">Transmembrane helix</keyword>
<organism evidence="2 3">
    <name type="scientific">Aggregatibacter segnis ATCC 33393</name>
    <dbReference type="NCBI Taxonomy" id="888057"/>
    <lineage>
        <taxon>Bacteria</taxon>
        <taxon>Pseudomonadati</taxon>
        <taxon>Pseudomonadota</taxon>
        <taxon>Gammaproteobacteria</taxon>
        <taxon>Pasteurellales</taxon>
        <taxon>Pasteurellaceae</taxon>
        <taxon>Aggregatibacter</taxon>
    </lineage>
</organism>
<evidence type="ECO:0000313" key="3">
    <source>
        <dbReference type="Proteomes" id="UP000032871"/>
    </source>
</evidence>
<dbReference type="EMBL" id="AEPS01000008">
    <property type="protein sequence ID" value="EFU67425.1"/>
    <property type="molecule type" value="Genomic_DNA"/>
</dbReference>
<feature type="transmembrane region" description="Helical" evidence="1">
    <location>
        <begin position="71"/>
        <end position="91"/>
    </location>
</feature>
<dbReference type="HOGENOM" id="CLU_1021711_0_0_6"/>
<accession>E6KYZ8</accession>
<name>E6KYZ8_9PAST</name>